<evidence type="ECO:0000256" key="5">
    <source>
        <dbReference type="ARBA" id="ARBA00022989"/>
    </source>
</evidence>
<dbReference type="GO" id="GO:0005886">
    <property type="term" value="C:plasma membrane"/>
    <property type="evidence" value="ECO:0007669"/>
    <property type="project" value="TreeGrafter"/>
</dbReference>
<feature type="transmembrane region" description="Helical" evidence="7">
    <location>
        <begin position="81"/>
        <end position="100"/>
    </location>
</feature>
<organism evidence="8 9">
    <name type="scientific">Mycolicibacterium aichiense</name>
    <dbReference type="NCBI Taxonomy" id="1799"/>
    <lineage>
        <taxon>Bacteria</taxon>
        <taxon>Bacillati</taxon>
        <taxon>Actinomycetota</taxon>
        <taxon>Actinomycetes</taxon>
        <taxon>Mycobacteriales</taxon>
        <taxon>Mycobacteriaceae</taxon>
        <taxon>Mycolicibacterium</taxon>
    </lineage>
</organism>
<keyword evidence="5 7" id="KW-1133">Transmembrane helix</keyword>
<evidence type="ECO:0000313" key="8">
    <source>
        <dbReference type="EMBL" id="BBX08259.1"/>
    </source>
</evidence>
<dbReference type="GO" id="GO:0012505">
    <property type="term" value="C:endomembrane system"/>
    <property type="evidence" value="ECO:0007669"/>
    <property type="project" value="UniProtKB-SubCell"/>
</dbReference>
<keyword evidence="9" id="KW-1185">Reference proteome</keyword>
<evidence type="ECO:0000256" key="1">
    <source>
        <dbReference type="ARBA" id="ARBA00004127"/>
    </source>
</evidence>
<feature type="transmembrane region" description="Helical" evidence="7">
    <location>
        <begin position="268"/>
        <end position="286"/>
    </location>
</feature>
<dbReference type="PANTHER" id="PTHR43337:SF1">
    <property type="entry name" value="XANTHINE_URACIL PERMEASE C887.17-RELATED"/>
    <property type="match status" value="1"/>
</dbReference>
<reference evidence="8 9" key="1">
    <citation type="journal article" date="2019" name="Emerg. Microbes Infect.">
        <title>Comprehensive subspecies identification of 175 nontuberculous mycobacteria species based on 7547 genomic profiles.</title>
        <authorList>
            <person name="Matsumoto Y."/>
            <person name="Kinjo T."/>
            <person name="Motooka D."/>
            <person name="Nabeya D."/>
            <person name="Jung N."/>
            <person name="Uechi K."/>
            <person name="Horii T."/>
            <person name="Iida T."/>
            <person name="Fujita J."/>
            <person name="Nakamura S."/>
        </authorList>
    </citation>
    <scope>NUCLEOTIDE SEQUENCE [LARGE SCALE GENOMIC DNA]</scope>
    <source>
        <strain evidence="8 9">JCM 6376</strain>
    </source>
</reference>
<dbReference type="AlphaFoldDB" id="A0AAD1HP07"/>
<keyword evidence="3" id="KW-0813">Transport</keyword>
<comment type="subcellular location">
    <subcellularLocation>
        <location evidence="1">Endomembrane system</location>
        <topology evidence="1">Multi-pass membrane protein</topology>
    </subcellularLocation>
</comment>
<keyword evidence="6 7" id="KW-0472">Membrane</keyword>
<proteinExistence type="inferred from homology"/>
<dbReference type="GO" id="GO:0005345">
    <property type="term" value="F:purine nucleobase transmembrane transporter activity"/>
    <property type="evidence" value="ECO:0007669"/>
    <property type="project" value="TreeGrafter"/>
</dbReference>
<evidence type="ECO:0000313" key="9">
    <source>
        <dbReference type="Proteomes" id="UP000467327"/>
    </source>
</evidence>
<feature type="transmembrane region" description="Helical" evidence="7">
    <location>
        <begin position="446"/>
        <end position="464"/>
    </location>
</feature>
<feature type="transmembrane region" description="Helical" evidence="7">
    <location>
        <begin position="54"/>
        <end position="76"/>
    </location>
</feature>
<dbReference type="KEGG" id="maic:MAIC_30620"/>
<feature type="transmembrane region" description="Helical" evidence="7">
    <location>
        <begin position="180"/>
        <end position="200"/>
    </location>
</feature>
<dbReference type="Pfam" id="PF00860">
    <property type="entry name" value="Xan_ur_permease"/>
    <property type="match status" value="1"/>
</dbReference>
<feature type="transmembrane region" description="Helical" evidence="7">
    <location>
        <begin position="106"/>
        <end position="125"/>
    </location>
</feature>
<evidence type="ECO:0000256" key="3">
    <source>
        <dbReference type="ARBA" id="ARBA00022448"/>
    </source>
</evidence>
<dbReference type="RefSeq" id="WP_115320297.1">
    <property type="nucleotide sequence ID" value="NZ_AP022561.1"/>
</dbReference>
<evidence type="ECO:0000256" key="7">
    <source>
        <dbReference type="SAM" id="Phobius"/>
    </source>
</evidence>
<accession>A0AAD1HP07</accession>
<dbReference type="EMBL" id="AP022561">
    <property type="protein sequence ID" value="BBX08259.1"/>
    <property type="molecule type" value="Genomic_DNA"/>
</dbReference>
<name>A0AAD1HP07_9MYCO</name>
<evidence type="ECO:0000256" key="2">
    <source>
        <dbReference type="ARBA" id="ARBA00005697"/>
    </source>
</evidence>
<dbReference type="Proteomes" id="UP000467327">
    <property type="component" value="Chromosome"/>
</dbReference>
<keyword evidence="4 7" id="KW-0812">Transmembrane</keyword>
<gene>
    <name evidence="8" type="ORF">MAIC_30620</name>
</gene>
<dbReference type="InterPro" id="IPR006043">
    <property type="entry name" value="NCS2"/>
</dbReference>
<protein>
    <submittedName>
        <fullName evidence="8">Xanthine/uracil permease</fullName>
    </submittedName>
</protein>
<sequence length="471" mass="48275">MNRLDRFFEITARGSTIGAEVRGGLVTFIAMAYIVVLNPIILSGAADVTGHKLGFAQVSATTSLAAGVMTIVFGVFARLPFAFAAGLGINSFLATTVVGTVSWPEAMGLVVINGLIIVALAVTGLRRLVFDAVPMQLKLAITAGIGLFIMFIGLVDAGFISSTGLPSPPVGLGAGGHGSITTVPTLVFVFTLLLTGVLVVRKVRGGILLGLVAGTVVAVIIEAIWHLGPATKNHGGWTLSVPSLSGSPFALPDLSLVGAFSFDSFGRIGILAATMLVFTLVFANFFDAMGTFTGLSREAGLADERGNFPRLRSALVIEGAGAVVGGATSASSNTVFIESGAGIEEGAKTGLANLVTGALFLAAMFVGPLAQIVPTEVAAAALVIVGTMMFSQLRHVDVSEFSVALPVVLTVAVMPFSYSIANGIGVGFVTWVVVRSAAGKAREISPLLWIVAAGFVLYFARSGIESLLGVS</sequence>
<dbReference type="PANTHER" id="PTHR43337">
    <property type="entry name" value="XANTHINE/URACIL PERMEASE C887.17-RELATED"/>
    <property type="match status" value="1"/>
</dbReference>
<comment type="similarity">
    <text evidence="2">Belongs to the nucleobase:cation symporter-2 (NCS2) (TC 2.A.40) family. Azg-like subfamily.</text>
</comment>
<feature type="transmembrane region" description="Helical" evidence="7">
    <location>
        <begin position="351"/>
        <end position="370"/>
    </location>
</feature>
<feature type="transmembrane region" description="Helical" evidence="7">
    <location>
        <begin position="416"/>
        <end position="434"/>
    </location>
</feature>
<feature type="transmembrane region" description="Helical" evidence="7">
    <location>
        <begin position="207"/>
        <end position="227"/>
    </location>
</feature>
<dbReference type="InterPro" id="IPR045018">
    <property type="entry name" value="Azg-like"/>
</dbReference>
<evidence type="ECO:0000256" key="6">
    <source>
        <dbReference type="ARBA" id="ARBA00023136"/>
    </source>
</evidence>
<evidence type="ECO:0000256" key="4">
    <source>
        <dbReference type="ARBA" id="ARBA00022692"/>
    </source>
</evidence>
<feature type="transmembrane region" description="Helical" evidence="7">
    <location>
        <begin position="137"/>
        <end position="160"/>
    </location>
</feature>
<feature type="transmembrane region" description="Helical" evidence="7">
    <location>
        <begin position="21"/>
        <end position="42"/>
    </location>
</feature>